<keyword evidence="2" id="KW-1185">Reference proteome</keyword>
<proteinExistence type="predicted"/>
<protein>
    <submittedName>
        <fullName evidence="1">Uncharacterized protein</fullName>
    </submittedName>
</protein>
<gene>
    <name evidence="1" type="ORF">LCDVSa103L</name>
</gene>
<accession>A0A1B2RW17</accession>
<dbReference type="KEGG" id="vg:30902679"/>
<organism evidence="1 2">
    <name type="scientific">Lymphocystis disease virus 3</name>
    <dbReference type="NCBI Taxonomy" id="2560566"/>
    <lineage>
        <taxon>Viruses</taxon>
        <taxon>Varidnaviria</taxon>
        <taxon>Bamfordvirae</taxon>
        <taxon>Nucleocytoviricota</taxon>
        <taxon>Megaviricetes</taxon>
        <taxon>Pimascovirales</taxon>
        <taxon>Pimascovirales incertae sedis</taxon>
        <taxon>Iridoviridae</taxon>
        <taxon>Alphairidovirinae</taxon>
        <taxon>Lymphocystivirus</taxon>
        <taxon>Lymphocystivirus sparus1</taxon>
    </lineage>
</organism>
<dbReference type="EMBL" id="KX643370">
    <property type="protein sequence ID" value="AOC55187.1"/>
    <property type="molecule type" value="Genomic_DNA"/>
</dbReference>
<evidence type="ECO:0000313" key="1">
    <source>
        <dbReference type="EMBL" id="AOC55187.1"/>
    </source>
</evidence>
<reference evidence="1 2" key="1">
    <citation type="journal article" date="2016" name="J. Virol.">
        <title>Concurrence of Iridovirus, Polyomavirus, and a Unique Member of a New Group of Fish Papillomaviruses in Lymphocystis Disease-Affected Gilthead Sea Bream.</title>
        <authorList>
            <person name="Lopez-Bueno A."/>
            <person name="Mavian C."/>
            <person name="Labella A.M."/>
            <person name="Castro D."/>
            <person name="Borrego J.J."/>
            <person name="Alcami A."/>
            <person name="Alejo A."/>
        </authorList>
    </citation>
    <scope>NUCLEOTIDE SEQUENCE [LARGE SCALE GENOMIC DNA]</scope>
    <source>
        <strain evidence="1">SA9</strain>
    </source>
</reference>
<sequence length="58" mass="7024">MFRIAFNFDRVSGGMYKNKLSNFFRPFLKEFEYGWVNICLTPTLSELKEYLFSTKLER</sequence>
<evidence type="ECO:0000313" key="2">
    <source>
        <dbReference type="Proteomes" id="UP000149121"/>
    </source>
</evidence>
<dbReference type="Proteomes" id="UP000149121">
    <property type="component" value="Segment"/>
</dbReference>
<name>A0A1B2RW17_9VIRU</name>